<keyword evidence="1" id="KW-0812">Transmembrane</keyword>
<evidence type="ECO:0000313" key="3">
    <source>
        <dbReference type="Proteomes" id="UP001595607"/>
    </source>
</evidence>
<feature type="transmembrane region" description="Helical" evidence="1">
    <location>
        <begin position="87"/>
        <end position="104"/>
    </location>
</feature>
<keyword evidence="1" id="KW-0472">Membrane</keyword>
<keyword evidence="3" id="KW-1185">Reference proteome</keyword>
<proteinExistence type="predicted"/>
<evidence type="ECO:0000313" key="2">
    <source>
        <dbReference type="EMBL" id="MFC3302418.1"/>
    </source>
</evidence>
<name>A0ABV7MAM5_9PROT</name>
<dbReference type="Proteomes" id="UP001595607">
    <property type="component" value="Unassembled WGS sequence"/>
</dbReference>
<evidence type="ECO:0000256" key="1">
    <source>
        <dbReference type="SAM" id="Phobius"/>
    </source>
</evidence>
<sequence>MAIGKPPRGGYSWVWVESFPMKSLRFTAWIMIALALALVGADLVSSLEAGQPVVRTTREIFNLLPGVAINPLGTEGALGALNLAMDLPLWAIVGGIGLLATILVRPVD</sequence>
<accession>A0ABV7MAM5</accession>
<protein>
    <submittedName>
        <fullName evidence="2">Uncharacterized protein</fullName>
    </submittedName>
</protein>
<reference evidence="3" key="1">
    <citation type="journal article" date="2019" name="Int. J. Syst. Evol. Microbiol.">
        <title>The Global Catalogue of Microorganisms (GCM) 10K type strain sequencing project: providing services to taxonomists for standard genome sequencing and annotation.</title>
        <authorList>
            <consortium name="The Broad Institute Genomics Platform"/>
            <consortium name="The Broad Institute Genome Sequencing Center for Infectious Disease"/>
            <person name="Wu L."/>
            <person name="Ma J."/>
        </authorList>
    </citation>
    <scope>NUCLEOTIDE SEQUENCE [LARGE SCALE GENOMIC DNA]</scope>
    <source>
        <strain evidence="3">KCTC 22245</strain>
    </source>
</reference>
<feature type="transmembrane region" description="Helical" evidence="1">
    <location>
        <begin position="60"/>
        <end position="81"/>
    </location>
</feature>
<dbReference type="EMBL" id="JBHRVA010000002">
    <property type="protein sequence ID" value="MFC3302418.1"/>
    <property type="molecule type" value="Genomic_DNA"/>
</dbReference>
<dbReference type="RefSeq" id="WP_189570655.1">
    <property type="nucleotide sequence ID" value="NZ_BMXU01000001.1"/>
</dbReference>
<keyword evidence="1" id="KW-1133">Transmembrane helix</keyword>
<gene>
    <name evidence="2" type="ORF">ACFONP_06695</name>
</gene>
<comment type="caution">
    <text evidence="2">The sequence shown here is derived from an EMBL/GenBank/DDBJ whole genome shotgun (WGS) entry which is preliminary data.</text>
</comment>
<organism evidence="2 3">
    <name type="scientific">Parvularcula lutaonensis</name>
    <dbReference type="NCBI Taxonomy" id="491923"/>
    <lineage>
        <taxon>Bacteria</taxon>
        <taxon>Pseudomonadati</taxon>
        <taxon>Pseudomonadota</taxon>
        <taxon>Alphaproteobacteria</taxon>
        <taxon>Parvularculales</taxon>
        <taxon>Parvularculaceae</taxon>
        <taxon>Parvularcula</taxon>
    </lineage>
</organism>
<feature type="transmembrane region" description="Helical" evidence="1">
    <location>
        <begin position="26"/>
        <end position="48"/>
    </location>
</feature>